<dbReference type="GO" id="GO:0016987">
    <property type="term" value="F:sigma factor activity"/>
    <property type="evidence" value="ECO:0007669"/>
    <property type="project" value="UniProtKB-KW"/>
</dbReference>
<dbReference type="KEGG" id="echi:FKX85_12215"/>
<dbReference type="NCBIfam" id="TIGR02937">
    <property type="entry name" value="sigma70-ECF"/>
    <property type="match status" value="1"/>
</dbReference>
<evidence type="ECO:0000256" key="1">
    <source>
        <dbReference type="ARBA" id="ARBA00010641"/>
    </source>
</evidence>
<evidence type="ECO:0000256" key="4">
    <source>
        <dbReference type="ARBA" id="ARBA00023163"/>
    </source>
</evidence>
<dbReference type="InterPro" id="IPR013324">
    <property type="entry name" value="RNA_pol_sigma_r3/r4-like"/>
</dbReference>
<accession>A0A514CIW1</accession>
<keyword evidence="2" id="KW-0805">Transcription regulation</keyword>
<dbReference type="InterPro" id="IPR007627">
    <property type="entry name" value="RNA_pol_sigma70_r2"/>
</dbReference>
<reference evidence="7 8" key="1">
    <citation type="submission" date="2019-06" db="EMBL/GenBank/DDBJ databases">
        <title>Echinicola alkalisoli sp. nov. isolated from saline soil.</title>
        <authorList>
            <person name="Sun J.-Q."/>
            <person name="Xu L."/>
        </authorList>
    </citation>
    <scope>NUCLEOTIDE SEQUENCE [LARGE SCALE GENOMIC DNA]</scope>
    <source>
        <strain evidence="7 8">LN3S3</strain>
    </source>
</reference>
<dbReference type="NCBIfam" id="TIGR02985">
    <property type="entry name" value="Sig70_bacteroi1"/>
    <property type="match status" value="1"/>
</dbReference>
<dbReference type="Pfam" id="PF08281">
    <property type="entry name" value="Sigma70_r4_2"/>
    <property type="match status" value="1"/>
</dbReference>
<evidence type="ECO:0000256" key="3">
    <source>
        <dbReference type="ARBA" id="ARBA00023082"/>
    </source>
</evidence>
<protein>
    <submittedName>
        <fullName evidence="7">RNA polymerase sigma-70 factor</fullName>
    </submittedName>
</protein>
<organism evidence="7 8">
    <name type="scientific">Echinicola soli</name>
    <dbReference type="NCBI Taxonomy" id="2591634"/>
    <lineage>
        <taxon>Bacteria</taxon>
        <taxon>Pseudomonadati</taxon>
        <taxon>Bacteroidota</taxon>
        <taxon>Cytophagia</taxon>
        <taxon>Cytophagales</taxon>
        <taxon>Cyclobacteriaceae</taxon>
        <taxon>Echinicola</taxon>
    </lineage>
</organism>
<dbReference type="GO" id="GO:0006352">
    <property type="term" value="P:DNA-templated transcription initiation"/>
    <property type="evidence" value="ECO:0007669"/>
    <property type="project" value="InterPro"/>
</dbReference>
<comment type="similarity">
    <text evidence="1">Belongs to the sigma-70 factor family. ECF subfamily.</text>
</comment>
<keyword evidence="3" id="KW-0731">Sigma factor</keyword>
<dbReference type="EMBL" id="CP041253">
    <property type="protein sequence ID" value="QDH79758.1"/>
    <property type="molecule type" value="Genomic_DNA"/>
</dbReference>
<dbReference type="InterPro" id="IPR014327">
    <property type="entry name" value="RNA_pol_sigma70_bacteroid"/>
</dbReference>
<name>A0A514CIW1_9BACT</name>
<gene>
    <name evidence="7" type="ORF">FKX85_12215</name>
</gene>
<dbReference type="AlphaFoldDB" id="A0A514CIW1"/>
<proteinExistence type="inferred from homology"/>
<dbReference type="InterPro" id="IPR036388">
    <property type="entry name" value="WH-like_DNA-bd_sf"/>
</dbReference>
<dbReference type="Gene3D" id="1.10.10.10">
    <property type="entry name" value="Winged helix-like DNA-binding domain superfamily/Winged helix DNA-binding domain"/>
    <property type="match status" value="1"/>
</dbReference>
<dbReference type="Gene3D" id="1.10.1740.10">
    <property type="match status" value="1"/>
</dbReference>
<sequence>METHQQSDAELLEALKQDSWEAFEGLYQRYWKKIYAISKAVTKDEELSKDFVQEIFLDLWKRREKLAIKNTYAYLYQASKYRLIAHIRRLEQQEHFIKEFNQVLAHNPVEEYLNYKELDGKIKQCLEMLSPKCRKIFFLSRYDHLSNQEIAQQLEISKSTVENQINKALTHLRNSPEIKMAFIMGYSLFDQL</sequence>
<dbReference type="InterPro" id="IPR013325">
    <property type="entry name" value="RNA_pol_sigma_r2"/>
</dbReference>
<evidence type="ECO:0000259" key="5">
    <source>
        <dbReference type="Pfam" id="PF04542"/>
    </source>
</evidence>
<dbReference type="Proteomes" id="UP000316614">
    <property type="component" value="Chromosome"/>
</dbReference>
<feature type="domain" description="RNA polymerase sigma-70 region 2" evidence="5">
    <location>
        <begin position="26"/>
        <end position="90"/>
    </location>
</feature>
<dbReference type="RefSeq" id="WP_141614999.1">
    <property type="nucleotide sequence ID" value="NZ_CP041253.1"/>
</dbReference>
<dbReference type="InterPro" id="IPR039425">
    <property type="entry name" value="RNA_pol_sigma-70-like"/>
</dbReference>
<evidence type="ECO:0000259" key="6">
    <source>
        <dbReference type="Pfam" id="PF08281"/>
    </source>
</evidence>
<dbReference type="OrthoDB" id="1524077at2"/>
<dbReference type="SUPFAM" id="SSF88946">
    <property type="entry name" value="Sigma2 domain of RNA polymerase sigma factors"/>
    <property type="match status" value="1"/>
</dbReference>
<keyword evidence="4" id="KW-0804">Transcription</keyword>
<evidence type="ECO:0000313" key="7">
    <source>
        <dbReference type="EMBL" id="QDH79758.1"/>
    </source>
</evidence>
<dbReference type="SUPFAM" id="SSF88659">
    <property type="entry name" value="Sigma3 and sigma4 domains of RNA polymerase sigma factors"/>
    <property type="match status" value="1"/>
</dbReference>
<dbReference type="InterPro" id="IPR014284">
    <property type="entry name" value="RNA_pol_sigma-70_dom"/>
</dbReference>
<dbReference type="InterPro" id="IPR013249">
    <property type="entry name" value="RNA_pol_sigma70_r4_t2"/>
</dbReference>
<dbReference type="Pfam" id="PF04542">
    <property type="entry name" value="Sigma70_r2"/>
    <property type="match status" value="1"/>
</dbReference>
<evidence type="ECO:0000313" key="8">
    <source>
        <dbReference type="Proteomes" id="UP000316614"/>
    </source>
</evidence>
<dbReference type="GO" id="GO:0003677">
    <property type="term" value="F:DNA binding"/>
    <property type="evidence" value="ECO:0007669"/>
    <property type="project" value="InterPro"/>
</dbReference>
<keyword evidence="8" id="KW-1185">Reference proteome</keyword>
<dbReference type="PANTHER" id="PTHR43133:SF46">
    <property type="entry name" value="RNA POLYMERASE SIGMA-70 FACTOR ECF SUBFAMILY"/>
    <property type="match status" value="1"/>
</dbReference>
<evidence type="ECO:0000256" key="2">
    <source>
        <dbReference type="ARBA" id="ARBA00023015"/>
    </source>
</evidence>
<dbReference type="PANTHER" id="PTHR43133">
    <property type="entry name" value="RNA POLYMERASE ECF-TYPE SIGMA FACTO"/>
    <property type="match status" value="1"/>
</dbReference>
<feature type="domain" description="RNA polymerase sigma factor 70 region 4 type 2" evidence="6">
    <location>
        <begin position="121"/>
        <end position="172"/>
    </location>
</feature>